<feature type="compositionally biased region" description="Low complexity" evidence="3">
    <location>
        <begin position="7"/>
        <end position="32"/>
    </location>
</feature>
<dbReference type="EMBL" id="OR540300">
    <property type="protein sequence ID" value="WOL23354.1"/>
    <property type="molecule type" value="Genomic_DNA"/>
</dbReference>
<feature type="region of interest" description="Disordered" evidence="3">
    <location>
        <begin position="162"/>
        <end position="271"/>
    </location>
</feature>
<feature type="compositionally biased region" description="Acidic residues" evidence="3">
    <location>
        <begin position="248"/>
        <end position="259"/>
    </location>
</feature>
<dbReference type="EMBL" id="OR540300">
    <property type="protein sequence ID" value="WOL23365.1"/>
    <property type="molecule type" value="Genomic_DNA"/>
</dbReference>
<evidence type="ECO:0000256" key="3">
    <source>
        <dbReference type="SAM" id="MobiDB-lite"/>
    </source>
</evidence>
<sequence length="271" mass="28662">MDPPTPTTSGTAATTSTASSSPASSPTTTPSRRTARRRIAGRRSGGPLGATFTVNHAEYGPPVPTAEVVGATGPGAFCNPPWTPDLQRLSDDVNELFRCILSSGRTPGPRNAALRRALLDFHLLGRMGMRLPRRVWESILQLTDGQSGPLRAVLREADARCGSAGPDRYVPGPYPDPAPIMYGGECEVSSDEEASSDDETSELDDPTFDISSITSSSESSTLSEEDDEDESSLSPSSPETISSCSTLSDDDDDDDEDDAPPAKRRRSGAAE</sequence>
<comment type="similarity">
    <text evidence="1">Belongs to the herpesviridae ICP22 family.</text>
</comment>
<feature type="compositionally biased region" description="Low complexity" evidence="3">
    <location>
        <begin position="232"/>
        <end position="247"/>
    </location>
</feature>
<evidence type="ECO:0000313" key="4">
    <source>
        <dbReference type="EMBL" id="WOL23354.1"/>
    </source>
</evidence>
<accession>A0AAU0K7Z4</accession>
<name>A0AAU0K7Z4_9ALPH</name>
<protein>
    <submittedName>
        <fullName evidence="4">Immediate early protein</fullName>
    </submittedName>
</protein>
<dbReference type="GO" id="GO:0010468">
    <property type="term" value="P:regulation of gene expression"/>
    <property type="evidence" value="ECO:0007669"/>
    <property type="project" value="InterPro"/>
</dbReference>
<feature type="compositionally biased region" description="Low complexity" evidence="3">
    <location>
        <begin position="208"/>
        <end position="222"/>
    </location>
</feature>
<dbReference type="Pfam" id="PF02479">
    <property type="entry name" value="Herpes_IE68"/>
    <property type="match status" value="1"/>
</dbReference>
<keyword evidence="2" id="KW-0244">Early protein</keyword>
<reference evidence="4" key="1">
    <citation type="submission" date="2024-06" db="EMBL/GenBank/DDBJ databases">
        <title>Multidecadal high mortality disease events in Australian domestic geese associated with an alphaherpesvirus, designated Anatid alphaherpesvirus 2.</title>
        <authorList>
            <person name="Kelly-Bosma M."/>
            <person name="Neave M.J."/>
        </authorList>
    </citation>
    <scope>NUCLEOTIDE SEQUENCE</scope>
    <source>
        <strain evidence="4">ACDP 22-00165</strain>
    </source>
</reference>
<feature type="compositionally biased region" description="Basic residues" evidence="3">
    <location>
        <begin position="262"/>
        <end position="271"/>
    </location>
</feature>
<proteinExistence type="inferred from homology"/>
<evidence type="ECO:0000256" key="1">
    <source>
        <dbReference type="ARBA" id="ARBA00007003"/>
    </source>
</evidence>
<feature type="compositionally biased region" description="Acidic residues" evidence="3">
    <location>
        <begin position="188"/>
        <end position="207"/>
    </location>
</feature>
<organism evidence="4">
    <name type="scientific">Anatid alphaherpesvirus 2</name>
    <dbReference type="NCBI Taxonomy" id="3080522"/>
    <lineage>
        <taxon>Viruses</taxon>
        <taxon>Duplodnaviria</taxon>
        <taxon>Heunggongvirae</taxon>
        <taxon>Peploviricota</taxon>
        <taxon>Herviviricetes</taxon>
        <taxon>Herpesvirales</taxon>
        <taxon>Orthoherpesviridae</taxon>
        <taxon>Alphaherpesvirinae</taxon>
    </lineage>
</organism>
<evidence type="ECO:0000256" key="2">
    <source>
        <dbReference type="ARBA" id="ARBA00022518"/>
    </source>
</evidence>
<feature type="region of interest" description="Disordered" evidence="3">
    <location>
        <begin position="1"/>
        <end position="56"/>
    </location>
</feature>
<dbReference type="InterPro" id="IPR003403">
    <property type="entry name" value="IE68"/>
</dbReference>